<evidence type="ECO:0000313" key="4">
    <source>
        <dbReference type="EMBL" id="KKQ95235.1"/>
    </source>
</evidence>
<name>A0A0G0M4I9_UNCC2</name>
<protein>
    <submittedName>
        <fullName evidence="4">Peptidase, M23 family</fullName>
    </submittedName>
</protein>
<sequence length="373" mass="41735">MSRKRILILKAILVLFSFTMAIPVNASTLDGKKNELSQIQNQIKDLENGLEEKKSKVNTLNDQIGYYDIAISTVAQEIDLTVLQIEKLQSEIKALNQEIKKTEKKLRQAQDLLKDYLTEIYSQGKTSALEMIVSSNNISEYMNQMEYTETLQEKVNNQVSKIKDIKASLDKNMSRLEEENKKLDEIKIKLTAKKTSLDNTKAEKKKLLDLTLGEEQRYQNLLTASREKEAAAEREIQNIISSLYGRGSIDGGQVSTGAIIGYQGNTGYSTGTHLHFTVFKDGVAVDPLPLLSNGTFNWPLSAFIITQYYGKPNWNAAYSFHNGIDLSAGYGAPIRAAAPGTVVTDSWMPNGYGHYKVVNHGNGYMTLYGHMQQ</sequence>
<dbReference type="GO" id="GO:0004222">
    <property type="term" value="F:metalloendopeptidase activity"/>
    <property type="evidence" value="ECO:0007669"/>
    <property type="project" value="TreeGrafter"/>
</dbReference>
<accession>A0A0G0M4I9</accession>
<dbReference type="Proteomes" id="UP000034207">
    <property type="component" value="Unassembled WGS sequence"/>
</dbReference>
<dbReference type="CDD" id="cd12797">
    <property type="entry name" value="M23_peptidase"/>
    <property type="match status" value="2"/>
</dbReference>
<dbReference type="SUPFAM" id="SSF51261">
    <property type="entry name" value="Duplicated hybrid motif"/>
    <property type="match status" value="2"/>
</dbReference>
<dbReference type="AlphaFoldDB" id="A0A0G0M4I9"/>
<proteinExistence type="predicted"/>
<comment type="caution">
    <text evidence="4">The sequence shown here is derived from an EMBL/GenBank/DDBJ whole genome shotgun (WGS) entry which is preliminary data.</text>
</comment>
<evidence type="ECO:0000256" key="1">
    <source>
        <dbReference type="SAM" id="Coils"/>
    </source>
</evidence>
<evidence type="ECO:0000259" key="3">
    <source>
        <dbReference type="Pfam" id="PF01551"/>
    </source>
</evidence>
<dbReference type="InterPro" id="IPR016047">
    <property type="entry name" value="M23ase_b-sheet_dom"/>
</dbReference>
<feature type="coiled-coil region" evidence="1">
    <location>
        <begin position="29"/>
        <end position="119"/>
    </location>
</feature>
<feature type="domain" description="M23ase beta-sheet core" evidence="3">
    <location>
        <begin position="320"/>
        <end position="373"/>
    </location>
</feature>
<feature type="domain" description="M23ase beta-sheet core" evidence="3">
    <location>
        <begin position="250"/>
        <end position="287"/>
    </location>
</feature>
<organism evidence="4 5">
    <name type="scientific">candidate division CPR2 bacterium GW2011_GWC2_39_10</name>
    <dbReference type="NCBI Taxonomy" id="1618345"/>
    <lineage>
        <taxon>Bacteria</taxon>
        <taxon>Bacteria division CPR2</taxon>
    </lineage>
</organism>
<reference evidence="4 5" key="1">
    <citation type="journal article" date="2015" name="Nature">
        <title>rRNA introns, odd ribosomes, and small enigmatic genomes across a large radiation of phyla.</title>
        <authorList>
            <person name="Brown C.T."/>
            <person name="Hug L.A."/>
            <person name="Thomas B.C."/>
            <person name="Sharon I."/>
            <person name="Castelle C.J."/>
            <person name="Singh A."/>
            <person name="Wilkins M.J."/>
            <person name="Williams K.H."/>
            <person name="Banfield J.F."/>
        </authorList>
    </citation>
    <scope>NUCLEOTIDE SEQUENCE [LARGE SCALE GENOMIC DNA]</scope>
</reference>
<dbReference type="InterPro" id="IPR011055">
    <property type="entry name" value="Dup_hybrid_motif"/>
</dbReference>
<dbReference type="STRING" id="1618345.UT18_C0002G0012"/>
<keyword evidence="2" id="KW-0732">Signal</keyword>
<dbReference type="InterPro" id="IPR050570">
    <property type="entry name" value="Cell_wall_metabolism_enzyme"/>
</dbReference>
<gene>
    <name evidence="4" type="ORF">UT18_C0002G0012</name>
</gene>
<keyword evidence="1" id="KW-0175">Coiled coil</keyword>
<dbReference type="Gene3D" id="2.70.70.10">
    <property type="entry name" value="Glucose Permease (Domain IIA)"/>
    <property type="match status" value="2"/>
</dbReference>
<dbReference type="PANTHER" id="PTHR21666">
    <property type="entry name" value="PEPTIDASE-RELATED"/>
    <property type="match status" value="1"/>
</dbReference>
<evidence type="ECO:0000313" key="5">
    <source>
        <dbReference type="Proteomes" id="UP000034207"/>
    </source>
</evidence>
<evidence type="ECO:0000256" key="2">
    <source>
        <dbReference type="SAM" id="SignalP"/>
    </source>
</evidence>
<dbReference type="PANTHER" id="PTHR21666:SF270">
    <property type="entry name" value="MUREIN HYDROLASE ACTIVATOR ENVC"/>
    <property type="match status" value="1"/>
</dbReference>
<feature type="chain" id="PRO_5002533444" evidence="2">
    <location>
        <begin position="27"/>
        <end position="373"/>
    </location>
</feature>
<dbReference type="Gene3D" id="6.10.250.3150">
    <property type="match status" value="1"/>
</dbReference>
<dbReference type="SUPFAM" id="SSF57997">
    <property type="entry name" value="Tropomyosin"/>
    <property type="match status" value="1"/>
</dbReference>
<feature type="signal peptide" evidence="2">
    <location>
        <begin position="1"/>
        <end position="26"/>
    </location>
</feature>
<dbReference type="EMBL" id="LBVV01000002">
    <property type="protein sequence ID" value="KKQ95235.1"/>
    <property type="molecule type" value="Genomic_DNA"/>
</dbReference>
<dbReference type="Pfam" id="PF01551">
    <property type="entry name" value="Peptidase_M23"/>
    <property type="match status" value="2"/>
</dbReference>
<feature type="coiled-coil region" evidence="1">
    <location>
        <begin position="159"/>
        <end position="196"/>
    </location>
</feature>